<gene>
    <name evidence="2" type="ORF">Adt_14665</name>
</gene>
<dbReference type="Proteomes" id="UP001604336">
    <property type="component" value="Unassembled WGS sequence"/>
</dbReference>
<dbReference type="AlphaFoldDB" id="A0ABD1U114"/>
<evidence type="ECO:0000313" key="3">
    <source>
        <dbReference type="Proteomes" id="UP001604336"/>
    </source>
</evidence>
<proteinExistence type="predicted"/>
<name>A0ABD1U114_9LAMI</name>
<reference evidence="3" key="1">
    <citation type="submission" date="2024-07" db="EMBL/GenBank/DDBJ databases">
        <title>Two chromosome-level genome assemblies of Korean endemic species Abeliophyllum distichum and Forsythia ovata (Oleaceae).</title>
        <authorList>
            <person name="Jang H."/>
        </authorList>
    </citation>
    <scope>NUCLEOTIDE SEQUENCE [LARGE SCALE GENOMIC DNA]</scope>
</reference>
<evidence type="ECO:0000256" key="1">
    <source>
        <dbReference type="SAM" id="MobiDB-lite"/>
    </source>
</evidence>
<protein>
    <submittedName>
        <fullName evidence="2">Uncharacterized protein</fullName>
    </submittedName>
</protein>
<dbReference type="EMBL" id="JBFOLK010000004">
    <property type="protein sequence ID" value="KAL2518418.1"/>
    <property type="molecule type" value="Genomic_DNA"/>
</dbReference>
<comment type="caution">
    <text evidence="2">The sequence shown here is derived from an EMBL/GenBank/DDBJ whole genome shotgun (WGS) entry which is preliminary data.</text>
</comment>
<feature type="region of interest" description="Disordered" evidence="1">
    <location>
        <begin position="1"/>
        <end position="35"/>
    </location>
</feature>
<sequence>MRRNRNNLQGSQQCSRTRGTNGGMISSTLLPSTSNGTSRDDMTLFLAVVTELLGTILSNMTKSFITKAPDSTHISTLISPLDCISHRNRCTNISPMFHGSLSYIALLFTKKFTQKRIQR</sequence>
<accession>A0ABD1U114</accession>
<evidence type="ECO:0000313" key="2">
    <source>
        <dbReference type="EMBL" id="KAL2518418.1"/>
    </source>
</evidence>
<organism evidence="2 3">
    <name type="scientific">Abeliophyllum distichum</name>
    <dbReference type="NCBI Taxonomy" id="126358"/>
    <lineage>
        <taxon>Eukaryota</taxon>
        <taxon>Viridiplantae</taxon>
        <taxon>Streptophyta</taxon>
        <taxon>Embryophyta</taxon>
        <taxon>Tracheophyta</taxon>
        <taxon>Spermatophyta</taxon>
        <taxon>Magnoliopsida</taxon>
        <taxon>eudicotyledons</taxon>
        <taxon>Gunneridae</taxon>
        <taxon>Pentapetalae</taxon>
        <taxon>asterids</taxon>
        <taxon>lamiids</taxon>
        <taxon>Lamiales</taxon>
        <taxon>Oleaceae</taxon>
        <taxon>Forsythieae</taxon>
        <taxon>Abeliophyllum</taxon>
    </lineage>
</organism>
<keyword evidence="3" id="KW-1185">Reference proteome</keyword>